<feature type="compositionally biased region" description="Polar residues" evidence="11">
    <location>
        <begin position="165"/>
        <end position="174"/>
    </location>
</feature>
<dbReference type="AlphaFoldDB" id="A0A914UQL9"/>
<dbReference type="GO" id="GO:0071108">
    <property type="term" value="P:protein K48-linked deubiquitination"/>
    <property type="evidence" value="ECO:0007669"/>
    <property type="project" value="TreeGrafter"/>
</dbReference>
<dbReference type="GO" id="GO:0071947">
    <property type="term" value="P:protein deubiquitination involved in ubiquitin-dependent protein catabolic process"/>
    <property type="evidence" value="ECO:0007669"/>
    <property type="project" value="TreeGrafter"/>
</dbReference>
<evidence type="ECO:0000256" key="11">
    <source>
        <dbReference type="SAM" id="MobiDB-lite"/>
    </source>
</evidence>
<dbReference type="CDD" id="cd22768">
    <property type="entry name" value="OTU_OTUD7"/>
    <property type="match status" value="1"/>
</dbReference>
<feature type="region of interest" description="Disordered" evidence="11">
    <location>
        <begin position="494"/>
        <end position="519"/>
    </location>
</feature>
<keyword evidence="9" id="KW-0788">Thiol protease</keyword>
<evidence type="ECO:0000256" key="4">
    <source>
        <dbReference type="ARBA" id="ARBA00022670"/>
    </source>
</evidence>
<dbReference type="PANTHER" id="PTHR13367:SF27">
    <property type="entry name" value="OTU DOMAIN-CONTAINING PROTEIN"/>
    <property type="match status" value="1"/>
</dbReference>
<evidence type="ECO:0000313" key="14">
    <source>
        <dbReference type="WBParaSite" id="PSAMB.scaffold11824size3110.g34428.t1"/>
    </source>
</evidence>
<sequence length="553" mass="62575">VTNARLNVAKGLAQAAVADSKKECHIETPSYAFTLPNLTTLPVDFRKFLEKDIIETSTLRGLEASGHLNWWTVNGVAQKLWPLATSGDGNCLLHAASLGMWGFHDRLLILRKALYLILTKGSRRHALWRRWRWQQHYANKQAGLIYSETEWRDEWTNLVRLASPQPRSKPTSTEPLDPDRIESPLPNSVIDDDDDYYPDQIYESLEEIHVFALAHVLKRPVLVVADTVLRNANGEEFAPIPFGGIYLPLECSPNECHRSPLVLCYDAAHFSALVTMQQESSANAGRAIIPITDKERRLLPVHFACDPGPDFTWWSDAADRRIAERTALTEQQKLQLICRYLDVIKIPLRRASTLGRRDPADHIPLRMQPLPRRSGSLTNIQEEMTRSSSRSKFINDLTASLRKKFMVRSRNRSLNRQSKDAADREKAAREESQTAGTKTKTRESARKLPLSAAELRDVNCLVGAQLHTEAHHQYMEEMVKNYLRSARQRFDAEQARRTAPGANGAGRISNAPTRRERISRSFSASSIVVSCMNGDCEQQASHATNFLCSDCFR</sequence>
<evidence type="ECO:0000256" key="5">
    <source>
        <dbReference type="ARBA" id="ARBA00022723"/>
    </source>
</evidence>
<organism evidence="13 14">
    <name type="scientific">Plectus sambesii</name>
    <dbReference type="NCBI Taxonomy" id="2011161"/>
    <lineage>
        <taxon>Eukaryota</taxon>
        <taxon>Metazoa</taxon>
        <taxon>Ecdysozoa</taxon>
        <taxon>Nematoda</taxon>
        <taxon>Chromadorea</taxon>
        <taxon>Plectida</taxon>
        <taxon>Plectina</taxon>
        <taxon>Plectoidea</taxon>
        <taxon>Plectidae</taxon>
        <taxon>Plectus</taxon>
    </lineage>
</organism>
<feature type="domain" description="OTU" evidence="12">
    <location>
        <begin position="80"/>
        <end position="276"/>
    </location>
</feature>
<feature type="region of interest" description="Disordered" evidence="11">
    <location>
        <begin position="409"/>
        <end position="446"/>
    </location>
</feature>
<dbReference type="GO" id="GO:0070536">
    <property type="term" value="P:protein K63-linked deubiquitination"/>
    <property type="evidence" value="ECO:0007669"/>
    <property type="project" value="TreeGrafter"/>
</dbReference>
<dbReference type="PROSITE" id="PS50802">
    <property type="entry name" value="OTU"/>
    <property type="match status" value="1"/>
</dbReference>
<dbReference type="GO" id="GO:0070530">
    <property type="term" value="F:K63-linked polyubiquitin modification-dependent protein binding"/>
    <property type="evidence" value="ECO:0007669"/>
    <property type="project" value="TreeGrafter"/>
</dbReference>
<feature type="region of interest" description="Disordered" evidence="11">
    <location>
        <begin position="162"/>
        <end position="184"/>
    </location>
</feature>
<dbReference type="GO" id="GO:0005634">
    <property type="term" value="C:nucleus"/>
    <property type="evidence" value="ECO:0007669"/>
    <property type="project" value="TreeGrafter"/>
</dbReference>
<dbReference type="GO" id="GO:0008270">
    <property type="term" value="F:zinc ion binding"/>
    <property type="evidence" value="ECO:0007669"/>
    <property type="project" value="UniProtKB-KW"/>
</dbReference>
<keyword evidence="5" id="KW-0479">Metal-binding</keyword>
<evidence type="ECO:0000256" key="1">
    <source>
        <dbReference type="ARBA" id="ARBA00000707"/>
    </source>
</evidence>
<dbReference type="GO" id="GO:0004843">
    <property type="term" value="F:cysteine-type deubiquitinase activity"/>
    <property type="evidence" value="ECO:0007669"/>
    <property type="project" value="UniProtKB-EC"/>
</dbReference>
<dbReference type="Pfam" id="PF02338">
    <property type="entry name" value="OTU"/>
    <property type="match status" value="1"/>
</dbReference>
<evidence type="ECO:0000256" key="10">
    <source>
        <dbReference type="ARBA" id="ARBA00022833"/>
    </source>
</evidence>
<dbReference type="GO" id="GO:0035871">
    <property type="term" value="P:protein K11-linked deubiquitination"/>
    <property type="evidence" value="ECO:0007669"/>
    <property type="project" value="TreeGrafter"/>
</dbReference>
<name>A0A914UQL9_9BILA</name>
<keyword evidence="10" id="KW-0862">Zinc</keyword>
<comment type="similarity">
    <text evidence="2">Belongs to the peptidase C64 family.</text>
</comment>
<evidence type="ECO:0000256" key="3">
    <source>
        <dbReference type="ARBA" id="ARBA00012759"/>
    </source>
</evidence>
<keyword evidence="6" id="KW-0863">Zinc-finger</keyword>
<dbReference type="EC" id="3.4.19.12" evidence="3"/>
<keyword evidence="7" id="KW-0833">Ubl conjugation pathway</keyword>
<evidence type="ECO:0000259" key="12">
    <source>
        <dbReference type="PROSITE" id="PS50802"/>
    </source>
</evidence>
<keyword evidence="13" id="KW-1185">Reference proteome</keyword>
<dbReference type="PANTHER" id="PTHR13367">
    <property type="entry name" value="UBIQUITIN THIOESTERASE"/>
    <property type="match status" value="1"/>
</dbReference>
<accession>A0A914UQL9</accession>
<dbReference type="WBParaSite" id="PSAMB.scaffold11824size3110.g34428.t1">
    <property type="protein sequence ID" value="PSAMB.scaffold11824size3110.g34428.t1"/>
    <property type="gene ID" value="PSAMB.scaffold11824size3110.g34428"/>
</dbReference>
<comment type="catalytic activity">
    <reaction evidence="1">
        <text>Thiol-dependent hydrolysis of ester, thioester, amide, peptide and isopeptide bonds formed by the C-terminal Gly of ubiquitin (a 76-residue protein attached to proteins as an intracellular targeting signal).</text>
        <dbReference type="EC" id="3.4.19.12"/>
    </reaction>
</comment>
<evidence type="ECO:0000256" key="6">
    <source>
        <dbReference type="ARBA" id="ARBA00022771"/>
    </source>
</evidence>
<proteinExistence type="inferred from homology"/>
<keyword evidence="8" id="KW-0378">Hydrolase</keyword>
<dbReference type="InterPro" id="IPR003323">
    <property type="entry name" value="OTU_dom"/>
</dbReference>
<protein>
    <recommendedName>
        <fullName evidence="3">ubiquitinyl hydrolase 1</fullName>
        <ecNumber evidence="3">3.4.19.12</ecNumber>
    </recommendedName>
</protein>
<evidence type="ECO:0000256" key="9">
    <source>
        <dbReference type="ARBA" id="ARBA00022807"/>
    </source>
</evidence>
<evidence type="ECO:0000256" key="2">
    <source>
        <dbReference type="ARBA" id="ARBA00005865"/>
    </source>
</evidence>
<reference evidence="14" key="1">
    <citation type="submission" date="2022-11" db="UniProtKB">
        <authorList>
            <consortium name="WormBaseParasite"/>
        </authorList>
    </citation>
    <scope>IDENTIFICATION</scope>
</reference>
<keyword evidence="4" id="KW-0645">Protease</keyword>
<feature type="compositionally biased region" description="Basic and acidic residues" evidence="11">
    <location>
        <begin position="417"/>
        <end position="432"/>
    </location>
</feature>
<evidence type="ECO:0000256" key="8">
    <source>
        <dbReference type="ARBA" id="ARBA00022801"/>
    </source>
</evidence>
<dbReference type="InterPro" id="IPR051346">
    <property type="entry name" value="OTU_Deubiquitinase"/>
</dbReference>
<dbReference type="GO" id="GO:0005737">
    <property type="term" value="C:cytoplasm"/>
    <property type="evidence" value="ECO:0007669"/>
    <property type="project" value="TreeGrafter"/>
</dbReference>
<evidence type="ECO:0000256" key="7">
    <source>
        <dbReference type="ARBA" id="ARBA00022786"/>
    </source>
</evidence>
<evidence type="ECO:0000313" key="13">
    <source>
        <dbReference type="Proteomes" id="UP000887566"/>
    </source>
</evidence>
<dbReference type="Proteomes" id="UP000887566">
    <property type="component" value="Unplaced"/>
</dbReference>